<dbReference type="InterPro" id="IPR039182">
    <property type="entry name" value="Pop1"/>
</dbReference>
<dbReference type="GO" id="GO:0005655">
    <property type="term" value="C:nucleolar ribonuclease P complex"/>
    <property type="evidence" value="ECO:0007669"/>
    <property type="project" value="InterPro"/>
</dbReference>
<dbReference type="PANTHER" id="PTHR22731">
    <property type="entry name" value="RIBONUCLEASES P/MRP PROTEIN SUBUNIT POP1"/>
    <property type="match status" value="1"/>
</dbReference>
<dbReference type="SUPFAM" id="SSF103025">
    <property type="entry name" value="Folate-binding domain"/>
    <property type="match status" value="2"/>
</dbReference>
<keyword evidence="2" id="KW-0819">tRNA processing</keyword>
<dbReference type="Pfam" id="PF06978">
    <property type="entry name" value="POP1_N"/>
    <property type="match status" value="1"/>
</dbReference>
<dbReference type="Pfam" id="PF08170">
    <property type="entry name" value="POPLD"/>
    <property type="match status" value="1"/>
</dbReference>
<feature type="compositionally biased region" description="Polar residues" evidence="4">
    <location>
        <begin position="1"/>
        <end position="17"/>
    </location>
</feature>
<evidence type="ECO:0000256" key="4">
    <source>
        <dbReference type="SAM" id="MobiDB-lite"/>
    </source>
</evidence>
<dbReference type="GO" id="GO:0000172">
    <property type="term" value="C:ribonuclease MRP complex"/>
    <property type="evidence" value="ECO:0007669"/>
    <property type="project" value="InterPro"/>
</dbReference>
<feature type="compositionally biased region" description="Basic and acidic residues" evidence="4">
    <location>
        <begin position="25"/>
        <end position="37"/>
    </location>
</feature>
<dbReference type="OrthoDB" id="442863at2759"/>
<evidence type="ECO:0000259" key="6">
    <source>
        <dbReference type="Pfam" id="PF08170"/>
    </source>
</evidence>
<dbReference type="Pfam" id="PF22770">
    <property type="entry name" value="POP1_C"/>
    <property type="match status" value="1"/>
</dbReference>
<evidence type="ECO:0000256" key="2">
    <source>
        <dbReference type="ARBA" id="ARBA00022694"/>
    </source>
</evidence>
<organism evidence="8 9">
    <name type="scientific">Rhizopus oryzae</name>
    <name type="common">Mucormycosis agent</name>
    <name type="synonym">Rhizopus arrhizus var. delemar</name>
    <dbReference type="NCBI Taxonomy" id="64495"/>
    <lineage>
        <taxon>Eukaryota</taxon>
        <taxon>Fungi</taxon>
        <taxon>Fungi incertae sedis</taxon>
        <taxon>Mucoromycota</taxon>
        <taxon>Mucoromycotina</taxon>
        <taxon>Mucoromycetes</taxon>
        <taxon>Mucorales</taxon>
        <taxon>Mucorineae</taxon>
        <taxon>Rhizopodaceae</taxon>
        <taxon>Rhizopus</taxon>
    </lineage>
</organism>
<evidence type="ECO:0000313" key="8">
    <source>
        <dbReference type="EMBL" id="KAG1311466.1"/>
    </source>
</evidence>
<evidence type="ECO:0000313" key="9">
    <source>
        <dbReference type="Proteomes" id="UP000716291"/>
    </source>
</evidence>
<feature type="domain" description="Pop1 N-terminal" evidence="5">
    <location>
        <begin position="125"/>
        <end position="207"/>
    </location>
</feature>
<dbReference type="GO" id="GO:0001682">
    <property type="term" value="P:tRNA 5'-leader removal"/>
    <property type="evidence" value="ECO:0007669"/>
    <property type="project" value="InterPro"/>
</dbReference>
<feature type="region of interest" description="Disordered" evidence="4">
    <location>
        <begin position="1"/>
        <end position="44"/>
    </location>
</feature>
<feature type="domain" description="POPLD" evidence="6">
    <location>
        <begin position="472"/>
        <end position="562"/>
    </location>
</feature>
<evidence type="ECO:0000256" key="1">
    <source>
        <dbReference type="ARBA" id="ARBA00004123"/>
    </source>
</evidence>
<proteinExistence type="predicted"/>
<sequence>MSSNKTPNETQKEQLSGKQKRREKNRQIREIRPHNKTDNILSQDIPNISGPIDASKFAMARISEINSMQSAIKKASYALNELAFQSLPRGLRRRTASHNLNRLPARLRAKAAKEAFQSSSNATLKRKKVRKIKRPVKLVDEYLRRQKTKKWLETHMWHTKRMKMTNIWGYRIASKPNVKSSRITYKSFTRLCIAHDASYMACVELKGQFNDIGKALNTITDLGLPSVMSERYIKGNRIGYSNLYEHLGYPTKLICPISFLWKPSNDVLWLWIHPSAYHEALQFIQQSIHEQQLTVEINDLRQEILRFELAGPRSTALLQTVLDPVSDEKHEGNKLWKDLKSLRSSCSLSPGSVIGLLVNDPRLKFPQKVPPRTNEISVKDQQKIESIVTNWPENVADSYLWDNETRKSLIEKKITEYALNQRRENNLVPGTKLEPTPEDGQIPLLLFQRGAPVYQQAGITNCSLSSSELIEGWTLILPRGWGMAFWKSLIFAGARVAGFEDMRAMHFETGHSYFPHDFPGTRAFEIQRALVRKEAEEIWKKKPPAKRINFAKRGIEHPFECAFESLSLVDHMAIDQPEGSPVARPTYALLHGAPLRYHLDDLNTRLNALVTKRGLNFVVPELQLDETLAKVRLKYIDRGKPMANAMIYLVDDQKVYEHCTHHIRTRSSSPLKTKRKLNEILEAENKNVCEEISNYIPSKSQHIGYITNGNFSFSLGHGFGIGACTLNGLKRIEILDAEQNRSVKRLVVVRNTTSLKVRAAQLEILA</sequence>
<dbReference type="EMBL" id="JAANQT010000386">
    <property type="protein sequence ID" value="KAG1311466.1"/>
    <property type="molecule type" value="Genomic_DNA"/>
</dbReference>
<dbReference type="InterPro" id="IPR055079">
    <property type="entry name" value="POP1_C"/>
</dbReference>
<dbReference type="PANTHER" id="PTHR22731:SF3">
    <property type="entry name" value="RIBONUCLEASES P_MRP PROTEIN SUBUNIT POP1"/>
    <property type="match status" value="1"/>
</dbReference>
<evidence type="ECO:0000259" key="7">
    <source>
        <dbReference type="Pfam" id="PF22770"/>
    </source>
</evidence>
<dbReference type="Proteomes" id="UP000716291">
    <property type="component" value="Unassembled WGS sequence"/>
</dbReference>
<dbReference type="InterPro" id="IPR009723">
    <property type="entry name" value="Pop1_N"/>
</dbReference>
<dbReference type="InterPro" id="IPR012590">
    <property type="entry name" value="POPLD_dom"/>
</dbReference>
<dbReference type="AlphaFoldDB" id="A0A9P6XDR8"/>
<evidence type="ECO:0000256" key="3">
    <source>
        <dbReference type="ARBA" id="ARBA00023242"/>
    </source>
</evidence>
<name>A0A9P6XDR8_RHIOR</name>
<comment type="caution">
    <text evidence="8">The sequence shown here is derived from an EMBL/GenBank/DDBJ whole genome shotgun (WGS) entry which is preliminary data.</text>
</comment>
<reference evidence="8" key="1">
    <citation type="journal article" date="2020" name="Microb. Genom.">
        <title>Genetic diversity of clinical and environmental Mucorales isolates obtained from an investigation of mucormycosis cases among solid organ transplant recipients.</title>
        <authorList>
            <person name="Nguyen M.H."/>
            <person name="Kaul D."/>
            <person name="Muto C."/>
            <person name="Cheng S.J."/>
            <person name="Richter R.A."/>
            <person name="Bruno V.M."/>
            <person name="Liu G."/>
            <person name="Beyhan S."/>
            <person name="Sundermann A.J."/>
            <person name="Mounaud S."/>
            <person name="Pasculle A.W."/>
            <person name="Nierman W.C."/>
            <person name="Driscoll E."/>
            <person name="Cumbie R."/>
            <person name="Clancy C.J."/>
            <person name="Dupont C.L."/>
        </authorList>
    </citation>
    <scope>NUCLEOTIDE SEQUENCE</scope>
    <source>
        <strain evidence="8">GL11</strain>
    </source>
</reference>
<protein>
    <submittedName>
        <fullName evidence="8">Uncharacterized protein</fullName>
    </submittedName>
</protein>
<evidence type="ECO:0000259" key="5">
    <source>
        <dbReference type="Pfam" id="PF06978"/>
    </source>
</evidence>
<gene>
    <name evidence="8" type="ORF">G6F64_003789</name>
</gene>
<accession>A0A9P6XDR8</accession>
<feature type="domain" description="POP1 C-terminal" evidence="7">
    <location>
        <begin position="672"/>
        <end position="765"/>
    </location>
</feature>
<keyword evidence="3" id="KW-0539">Nucleus</keyword>
<comment type="subcellular location">
    <subcellularLocation>
        <location evidence="1">Nucleus</location>
    </subcellularLocation>
</comment>
<keyword evidence="9" id="KW-1185">Reference proteome</keyword>